<evidence type="ECO:0000313" key="1">
    <source>
        <dbReference type="EMBL" id="MFM9328796.1"/>
    </source>
</evidence>
<reference evidence="1" key="1">
    <citation type="submission" date="2024-12" db="EMBL/GenBank/DDBJ databases">
        <authorList>
            <person name="Wu N."/>
        </authorList>
    </citation>
    <scope>NUCLEOTIDE SEQUENCE</scope>
    <source>
        <strain evidence="1">P15</strain>
    </source>
</reference>
<accession>A0ACC7NXK5</accession>
<comment type="caution">
    <text evidence="1">The sequence shown here is derived from an EMBL/GenBank/DDBJ whole genome shotgun (WGS) entry which is preliminary data.</text>
</comment>
<sequence length="619" mass="70577">MQLIEYYHLLHTELPEARGGLPVTLEQLSGIFYCSERNVKFILHKMADQNWIVWKPGRGRGNHSELQLLEDSSVLLRQEAMRLVQEENIKPALELVGLSGMEPGEKEAFFQWLGGAFGYQEVSGRSRPLEVLRLPYYAPLLTLDPTRMIYSKDMHLVRQLFDTLVRVNPATGQVMPHLAHHWEASADGRLWTFYLRKGVRFHHGRELSAEDAAFSLMRLKEAGEQTPFSWLVREVERARSMGSYILEVVLSAPNYMFDRYASSAGLSIVPKDVYGSRKTPAPSGTGPFRLVEQDASMCILEAFPDYFRERALLDRVELWVLPSGMEVQPQLQISDWGCSPKQGSETRQDEENLSAGLNGGLTRGCNFMSFNIERPGPQQNRLFREAVQLLLNRQAFIREVKKDASIPAQWLLPPEYPPEDDADPCHDEAEGLRLLKESGYRGEPLTLMLNTGHVEMAEWIVRWLGQYGIQVKLDVMSREEAAGLKWVKHAQCYVGGLAADEDTVMFLLELLHAGHYSGFFLHGELRRELEERLSGIRREKSEEVRRSGLKELQKLLARDRDVILLIHPANKVVHSPNLRGVTVNTLGQVDFKDLWFQPETFSQDSPSRRQVHPIPREGG</sequence>
<organism evidence="1 2">
    <name type="scientific">Paenibacillus mesotrionivorans</name>
    <dbReference type="NCBI Taxonomy" id="3160968"/>
    <lineage>
        <taxon>Bacteria</taxon>
        <taxon>Bacillati</taxon>
        <taxon>Bacillota</taxon>
        <taxon>Bacilli</taxon>
        <taxon>Bacillales</taxon>
        <taxon>Paenibacillaceae</taxon>
        <taxon>Paenibacillus</taxon>
    </lineage>
</organism>
<keyword evidence="2" id="KW-1185">Reference proteome</keyword>
<gene>
    <name evidence="1" type="ORF">ACI1P1_10890</name>
</gene>
<name>A0ACC7NXK5_9BACL</name>
<protein>
    <submittedName>
        <fullName evidence="1">ABC transporter substrate-binding protein</fullName>
    </submittedName>
</protein>
<dbReference type="EMBL" id="JBJURJ010000006">
    <property type="protein sequence ID" value="MFM9328796.1"/>
    <property type="molecule type" value="Genomic_DNA"/>
</dbReference>
<evidence type="ECO:0000313" key="2">
    <source>
        <dbReference type="Proteomes" id="UP001631969"/>
    </source>
</evidence>
<proteinExistence type="predicted"/>
<dbReference type="Proteomes" id="UP001631969">
    <property type="component" value="Unassembled WGS sequence"/>
</dbReference>